<reference evidence="1" key="1">
    <citation type="journal article" date="2014" name="Front. Microbiol.">
        <title>High frequency of phylogenetically diverse reductive dehalogenase-homologous genes in deep subseafloor sedimentary metagenomes.</title>
        <authorList>
            <person name="Kawai M."/>
            <person name="Futagami T."/>
            <person name="Toyoda A."/>
            <person name="Takaki Y."/>
            <person name="Nishi S."/>
            <person name="Hori S."/>
            <person name="Arai W."/>
            <person name="Tsubouchi T."/>
            <person name="Morono Y."/>
            <person name="Uchiyama I."/>
            <person name="Ito T."/>
            <person name="Fujiyama A."/>
            <person name="Inagaki F."/>
            <person name="Takami H."/>
        </authorList>
    </citation>
    <scope>NUCLEOTIDE SEQUENCE</scope>
    <source>
        <strain evidence="1">Expedition CK06-06</strain>
    </source>
</reference>
<feature type="non-terminal residue" evidence="1">
    <location>
        <position position="1"/>
    </location>
</feature>
<sequence length="63" mass="6319">VIVIGGGVAKAGGLLLEQARITMEALAMAQPLKGVRLAVSELGDFAGAVGMVARLTEAEQGRG</sequence>
<protein>
    <recommendedName>
        <fullName evidence="2">ROK family protein</fullName>
    </recommendedName>
</protein>
<gene>
    <name evidence="1" type="ORF">S01H1_84502</name>
</gene>
<evidence type="ECO:0000313" key="1">
    <source>
        <dbReference type="EMBL" id="GAG42610.1"/>
    </source>
</evidence>
<accession>X0XHL1</accession>
<evidence type="ECO:0008006" key="2">
    <source>
        <dbReference type="Google" id="ProtNLM"/>
    </source>
</evidence>
<dbReference type="InterPro" id="IPR043129">
    <property type="entry name" value="ATPase_NBD"/>
</dbReference>
<dbReference type="SUPFAM" id="SSF53067">
    <property type="entry name" value="Actin-like ATPase domain"/>
    <property type="match status" value="1"/>
</dbReference>
<name>X0XHL1_9ZZZZ</name>
<dbReference type="Gene3D" id="3.30.420.40">
    <property type="match status" value="1"/>
</dbReference>
<proteinExistence type="predicted"/>
<dbReference type="AlphaFoldDB" id="X0XHL1"/>
<comment type="caution">
    <text evidence="1">The sequence shown here is derived from an EMBL/GenBank/DDBJ whole genome shotgun (WGS) entry which is preliminary data.</text>
</comment>
<organism evidence="1">
    <name type="scientific">marine sediment metagenome</name>
    <dbReference type="NCBI Taxonomy" id="412755"/>
    <lineage>
        <taxon>unclassified sequences</taxon>
        <taxon>metagenomes</taxon>
        <taxon>ecological metagenomes</taxon>
    </lineage>
</organism>
<dbReference type="EMBL" id="BARS01057710">
    <property type="protein sequence ID" value="GAG42610.1"/>
    <property type="molecule type" value="Genomic_DNA"/>
</dbReference>